<proteinExistence type="predicted"/>
<feature type="region of interest" description="Disordered" evidence="1">
    <location>
        <begin position="318"/>
        <end position="361"/>
    </location>
</feature>
<evidence type="ECO:0000256" key="1">
    <source>
        <dbReference type="SAM" id="MobiDB-lite"/>
    </source>
</evidence>
<evidence type="ECO:0000313" key="3">
    <source>
        <dbReference type="Proteomes" id="UP001148838"/>
    </source>
</evidence>
<feature type="region of interest" description="Disordered" evidence="1">
    <location>
        <begin position="1"/>
        <end position="21"/>
    </location>
</feature>
<reference evidence="2 3" key="1">
    <citation type="journal article" date="2022" name="Allergy">
        <title>Genome assembly and annotation of Periplaneta americana reveal a comprehensive cockroach allergen profile.</title>
        <authorList>
            <person name="Wang L."/>
            <person name="Xiong Q."/>
            <person name="Saelim N."/>
            <person name="Wang L."/>
            <person name="Nong W."/>
            <person name="Wan A.T."/>
            <person name="Shi M."/>
            <person name="Liu X."/>
            <person name="Cao Q."/>
            <person name="Hui J.H.L."/>
            <person name="Sookrung N."/>
            <person name="Leung T.F."/>
            <person name="Tungtrongchitr A."/>
            <person name="Tsui S.K.W."/>
        </authorList>
    </citation>
    <scope>NUCLEOTIDE SEQUENCE [LARGE SCALE GENOMIC DNA]</scope>
    <source>
        <strain evidence="2">PWHHKU_190912</strain>
    </source>
</reference>
<evidence type="ECO:0000313" key="2">
    <source>
        <dbReference type="EMBL" id="KAJ4439147.1"/>
    </source>
</evidence>
<dbReference type="InterPro" id="IPR036397">
    <property type="entry name" value="RNaseH_sf"/>
</dbReference>
<sequence>MPCPSQTDRISNESLSQMASTTNFTQRANKLKWKWGGHIARMKDERWTYRATMWDPRTGDRHRGRPRKRWADFYTTQAAHALHGVAEQVRNQFPEVDQLIGCVKKIFLKAPSQVANFKDNYGVDVDTRLDGEASGNLRIYKQRYPGSFRPRSVHGGRQHARTLWSTDLLNNLQPARVLRLVLWALSHQSIWRVLREYIHPISPDLTPFDFFFWDSMVYVIYVTPVATTAQLNDRINAVFVVKQNHATLNTVEQLLLRRDHVDRSIASREDDVPAGDPVQLAVAHILNQGDVARAIQNMMQEQAARILKEVEERAQATLRHVTDRQPEAGGASKEEEEAPRVEVRPAALGGSSRPTATAGGELVDAFDPDDCECNVNKIDQLGCICDWSDYERAYFMQAKLRGGAKAWYNHLDDYDLS</sequence>
<dbReference type="Gene3D" id="3.30.420.10">
    <property type="entry name" value="Ribonuclease H-like superfamily/Ribonuclease H"/>
    <property type="match status" value="1"/>
</dbReference>
<organism evidence="2 3">
    <name type="scientific">Periplaneta americana</name>
    <name type="common">American cockroach</name>
    <name type="synonym">Blatta americana</name>
    <dbReference type="NCBI Taxonomy" id="6978"/>
    <lineage>
        <taxon>Eukaryota</taxon>
        <taxon>Metazoa</taxon>
        <taxon>Ecdysozoa</taxon>
        <taxon>Arthropoda</taxon>
        <taxon>Hexapoda</taxon>
        <taxon>Insecta</taxon>
        <taxon>Pterygota</taxon>
        <taxon>Neoptera</taxon>
        <taxon>Polyneoptera</taxon>
        <taxon>Dictyoptera</taxon>
        <taxon>Blattodea</taxon>
        <taxon>Blattoidea</taxon>
        <taxon>Blattidae</taxon>
        <taxon>Blattinae</taxon>
        <taxon>Periplaneta</taxon>
    </lineage>
</organism>
<gene>
    <name evidence="2" type="ORF">ANN_15104</name>
</gene>
<accession>A0ABQ8SZQ6</accession>
<keyword evidence="3" id="KW-1185">Reference proteome</keyword>
<dbReference type="EMBL" id="JAJSOF020000019">
    <property type="protein sequence ID" value="KAJ4439147.1"/>
    <property type="molecule type" value="Genomic_DNA"/>
</dbReference>
<name>A0ABQ8SZQ6_PERAM</name>
<protein>
    <submittedName>
        <fullName evidence="2">Uncharacterized protein</fullName>
    </submittedName>
</protein>
<comment type="caution">
    <text evidence="2">The sequence shown here is derived from an EMBL/GenBank/DDBJ whole genome shotgun (WGS) entry which is preliminary data.</text>
</comment>
<dbReference type="Proteomes" id="UP001148838">
    <property type="component" value="Unassembled WGS sequence"/>
</dbReference>